<keyword evidence="3" id="KW-1185">Reference proteome</keyword>
<name>A0A929PXT0_9SPHI</name>
<dbReference type="EMBL" id="JADFFL010000006">
    <property type="protein sequence ID" value="MBE9663454.1"/>
    <property type="molecule type" value="Genomic_DNA"/>
</dbReference>
<accession>A0A929PXT0</accession>
<reference evidence="2" key="1">
    <citation type="submission" date="2020-10" db="EMBL/GenBank/DDBJ databases">
        <title>Mucilaginibacter mali sp. nov., isolated from rhizosphere soil of apple orchard.</title>
        <authorList>
            <person name="Lee J.-S."/>
            <person name="Kim H.S."/>
            <person name="Kim J.-S."/>
        </authorList>
    </citation>
    <scope>NUCLEOTIDE SEQUENCE</scope>
    <source>
        <strain evidence="2">KCTC 22746</strain>
    </source>
</reference>
<keyword evidence="1" id="KW-0732">Signal</keyword>
<organism evidence="2 3">
    <name type="scientific">Mucilaginibacter myungsuensis</name>
    <dbReference type="NCBI Taxonomy" id="649104"/>
    <lineage>
        <taxon>Bacteria</taxon>
        <taxon>Pseudomonadati</taxon>
        <taxon>Bacteroidota</taxon>
        <taxon>Sphingobacteriia</taxon>
        <taxon>Sphingobacteriales</taxon>
        <taxon>Sphingobacteriaceae</taxon>
        <taxon>Mucilaginibacter</taxon>
    </lineage>
</organism>
<dbReference type="RefSeq" id="WP_194112685.1">
    <property type="nucleotide sequence ID" value="NZ_JADFFL010000006.1"/>
</dbReference>
<dbReference type="AlphaFoldDB" id="A0A929PXT0"/>
<evidence type="ECO:0000313" key="3">
    <source>
        <dbReference type="Proteomes" id="UP000622475"/>
    </source>
</evidence>
<evidence type="ECO:0008006" key="4">
    <source>
        <dbReference type="Google" id="ProtNLM"/>
    </source>
</evidence>
<evidence type="ECO:0000313" key="2">
    <source>
        <dbReference type="EMBL" id="MBE9663454.1"/>
    </source>
</evidence>
<evidence type="ECO:0000256" key="1">
    <source>
        <dbReference type="SAM" id="SignalP"/>
    </source>
</evidence>
<feature type="chain" id="PRO_5037944834" description="PXPV repeat-containing protein" evidence="1">
    <location>
        <begin position="21"/>
        <end position="119"/>
    </location>
</feature>
<comment type="caution">
    <text evidence="2">The sequence shown here is derived from an EMBL/GenBank/DDBJ whole genome shotgun (WGS) entry which is preliminary data.</text>
</comment>
<proteinExistence type="predicted"/>
<feature type="signal peptide" evidence="1">
    <location>
        <begin position="1"/>
        <end position="20"/>
    </location>
</feature>
<protein>
    <recommendedName>
        <fullName evidence="4">PXPV repeat-containing protein</fullName>
    </recommendedName>
</protein>
<gene>
    <name evidence="2" type="ORF">IRJ16_16320</name>
</gene>
<sequence length="119" mass="14175">MKTLKTLITAIILTAGSVAAANAQVGFHVSVNAPGVHVRAGNYRPAYRRPVVYREVYQPVVYREYRRPVVYREVYHPVRYRKVHRPAYRRQVVYRNYHRPAYRQVVYRDRGNHRGHGRW</sequence>
<dbReference type="Proteomes" id="UP000622475">
    <property type="component" value="Unassembled WGS sequence"/>
</dbReference>